<dbReference type="SMART" id="SM00490">
    <property type="entry name" value="HELICc"/>
    <property type="match status" value="1"/>
</dbReference>
<dbReference type="CDD" id="cd15457">
    <property type="entry name" value="NADAR"/>
    <property type="match status" value="1"/>
</dbReference>
<evidence type="ECO:0000313" key="3">
    <source>
        <dbReference type="EMBL" id="QHT05286.1"/>
    </source>
</evidence>
<feature type="compositionally biased region" description="Polar residues" evidence="1">
    <location>
        <begin position="82"/>
        <end position="108"/>
    </location>
</feature>
<dbReference type="SUPFAM" id="SSF143990">
    <property type="entry name" value="YbiA-like"/>
    <property type="match status" value="1"/>
</dbReference>
<reference evidence="3" key="1">
    <citation type="journal article" date="2020" name="Nature">
        <title>Giant virus diversity and host interactions through global metagenomics.</title>
        <authorList>
            <person name="Schulz F."/>
            <person name="Roux S."/>
            <person name="Paez-Espino D."/>
            <person name="Jungbluth S."/>
            <person name="Walsh D.A."/>
            <person name="Denef V.J."/>
            <person name="McMahon K.D."/>
            <person name="Konstantinidis K.T."/>
            <person name="Eloe-Fadrosh E.A."/>
            <person name="Kyrpides N.C."/>
            <person name="Woyke T."/>
        </authorList>
    </citation>
    <scope>NUCLEOTIDE SEQUENCE</scope>
    <source>
        <strain evidence="3">GVMAG-M-3300021375-17</strain>
    </source>
</reference>
<organism evidence="3">
    <name type="scientific">viral metagenome</name>
    <dbReference type="NCBI Taxonomy" id="1070528"/>
    <lineage>
        <taxon>unclassified sequences</taxon>
        <taxon>metagenomes</taxon>
        <taxon>organismal metagenomes</taxon>
    </lineage>
</organism>
<dbReference type="SUPFAM" id="SSF52540">
    <property type="entry name" value="P-loop containing nucleoside triphosphate hydrolases"/>
    <property type="match status" value="2"/>
</dbReference>
<feature type="domain" description="Helicase C-terminal" evidence="2">
    <location>
        <begin position="993"/>
        <end position="1203"/>
    </location>
</feature>
<dbReference type="PROSITE" id="PS51194">
    <property type="entry name" value="HELICASE_CTER"/>
    <property type="match status" value="1"/>
</dbReference>
<dbReference type="InterPro" id="IPR037238">
    <property type="entry name" value="YbiA-like_sf"/>
</dbReference>
<proteinExistence type="predicted"/>
<dbReference type="EMBL" id="MN739452">
    <property type="protein sequence ID" value="QHT05286.1"/>
    <property type="molecule type" value="Genomic_DNA"/>
</dbReference>
<evidence type="ECO:0000256" key="1">
    <source>
        <dbReference type="SAM" id="MobiDB-lite"/>
    </source>
</evidence>
<dbReference type="Pfam" id="PF00271">
    <property type="entry name" value="Helicase_C"/>
    <property type="match status" value="1"/>
</dbReference>
<sequence>MSEVSNSVIPAIFRPLEDLKQRPQPVLYDQIHDITRGQSTREGDVLLSNIIMNELDENTSLDRNTILERLQTNGFLVKPCESKSNISDGMPNSSIDTPLPSIDSSNTPNEKESETNEQEPSYIDIIENTKIKGRKLNQHIQLDENIEKDLEKEMAIEKDPEKEESLELPSEPKYDESKQLQIDKSIVFIVCSSKDEEKGPGKEPSEKIAKHQQSDYEALGKIPKWRQKLCNSYDSPFDLDGKRWKNVDHYLIAAQYRNYSLENALEQYDDALNIQKSKKYKTDLDFQEREKQEIFHALYAKFTQHPELSRILEATKNAQLFYRVNKQKKKEFTELMWLREYLREYVRRTLKPLAEEPMDPKIKKQKNDLEKEYDLSEISIGEYGTQLPQTKPDVIKASSYYLNNRTQYIQRINELFKKYSEDGSTQSSTFDLLAHQKVVRDYLDIVTPYRGLLVYHNLGTGKSCTSIAVTEGMKNNKRVVIMVPASLKRNYEYELQKCGDLMYRQNQYWEFVSADGRPELIPILAKALSMSTREVENNKGAWMVNINKPANFKNLSPDQQKQVRDQLHHMIHQKYSFLHYNANNLGTKINEMKKISKNPFDHTTIVVDEAHNLMSNIVGNLKKKQKDSVYIKLYDMLMDATNLKVVMLSGTPIINYPQEISVLFNVLRGYIYTWTFKIEVKTKEKVNTDYIRYILDKNNCVVYDYIEYTRNTLIVTRNPYGFVNVNESKSRNYSQKAHKHPNAQTRRNEKFGGYGKYGVKLDDNGNISNDEFKKQIIHVLKRYDLIVTGTPKVTKEKCLPDDEKTFQTTFVKGDTNYKDKNNTTADILHIQTLKRRILGLTSYFRSPNEALLPSFVLNSNKSPFHEVRIPMSDYQFGDYAKVRKVELEKEKKQKKLKAVQKGNHELFQMASSYRVFSRTFCNFAFPVPPGRPFPKIKQGEEENEDMADGKNKDQDSIVNEDEYEKQIESAMAYLRENRDTLLSKTALKQYSPKMLEMLNNIQSQQNDGLHLVYSNFVTMEGIGIFEEVLKSNGFQEFKIKKDGNSWVLDYENNGKYCYALYTGKEDPDSREIVRNIYNGDWDNVPDSISLELRKRTPNNFNGEVIKVFMITAAGAEGINLKNTRFVHIMEPYWHNVRLEQVIGRARRINSHEALPKEKRTVQVFLYMSIMSESHKKDDKFKEIQVNDLSKMRDNTPVTTDEYLYEIAQMKQKINGQFLRVIKETAMDCHLYIQKHKKHEPLVCYGKGFSADRNFVSYPSIKTDLQEDMNKPEKMPIDKPVAIDEPEQTEIEEIEDDKPEIEIAYSKGEKVIYIDNNNDIEVTILDIHSEDPNEIYYTIHTGEKEIQTIASKLKKI</sequence>
<feature type="region of interest" description="Disordered" evidence="1">
    <location>
        <begin position="932"/>
        <end position="955"/>
    </location>
</feature>
<feature type="region of interest" description="Disordered" evidence="1">
    <location>
        <begin position="79"/>
        <end position="122"/>
    </location>
</feature>
<evidence type="ECO:0000259" key="2">
    <source>
        <dbReference type="PROSITE" id="PS51194"/>
    </source>
</evidence>
<feature type="region of interest" description="Disordered" evidence="1">
    <location>
        <begin position="156"/>
        <end position="176"/>
    </location>
</feature>
<dbReference type="InterPro" id="IPR027417">
    <property type="entry name" value="P-loop_NTPase"/>
</dbReference>
<name>A0A6C0CKH8_9ZZZZ</name>
<dbReference type="InterPro" id="IPR001650">
    <property type="entry name" value="Helicase_C-like"/>
</dbReference>
<dbReference type="Gene3D" id="1.10.357.40">
    <property type="entry name" value="YbiA-like"/>
    <property type="match status" value="1"/>
</dbReference>
<accession>A0A6C0CKH8</accession>
<dbReference type="InterPro" id="IPR012816">
    <property type="entry name" value="NADAR"/>
</dbReference>
<dbReference type="Gene3D" id="3.40.50.300">
    <property type="entry name" value="P-loop containing nucleotide triphosphate hydrolases"/>
    <property type="match status" value="2"/>
</dbReference>
<protein>
    <recommendedName>
        <fullName evidence="2">Helicase C-terminal domain-containing protein</fullName>
    </recommendedName>
</protein>